<dbReference type="EMBL" id="JBHSTP010000001">
    <property type="protein sequence ID" value="MFC6354605.1"/>
    <property type="molecule type" value="Genomic_DNA"/>
</dbReference>
<accession>A0ABW1VAN5</accession>
<organism evidence="1 2">
    <name type="scientific">Luethyella okanaganae</name>
    <dbReference type="NCBI Taxonomy" id="69372"/>
    <lineage>
        <taxon>Bacteria</taxon>
        <taxon>Bacillati</taxon>
        <taxon>Actinomycetota</taxon>
        <taxon>Actinomycetes</taxon>
        <taxon>Micrococcales</taxon>
        <taxon>Microbacteriaceae</taxon>
        <taxon>Luethyella</taxon>
    </lineage>
</organism>
<reference evidence="2" key="1">
    <citation type="journal article" date="2019" name="Int. J. Syst. Evol. Microbiol.">
        <title>The Global Catalogue of Microorganisms (GCM) 10K type strain sequencing project: providing services to taxonomists for standard genome sequencing and annotation.</title>
        <authorList>
            <consortium name="The Broad Institute Genomics Platform"/>
            <consortium name="The Broad Institute Genome Sequencing Center for Infectious Disease"/>
            <person name="Wu L."/>
            <person name="Ma J."/>
        </authorList>
    </citation>
    <scope>NUCLEOTIDE SEQUENCE [LARGE SCALE GENOMIC DNA]</scope>
    <source>
        <strain evidence="2">CCUG 43304</strain>
    </source>
</reference>
<comment type="caution">
    <text evidence="1">The sequence shown here is derived from an EMBL/GenBank/DDBJ whole genome shotgun (WGS) entry which is preliminary data.</text>
</comment>
<proteinExistence type="predicted"/>
<evidence type="ECO:0000313" key="1">
    <source>
        <dbReference type="EMBL" id="MFC6354605.1"/>
    </source>
</evidence>
<dbReference type="RefSeq" id="WP_386726231.1">
    <property type="nucleotide sequence ID" value="NZ_JBHSTP010000001.1"/>
</dbReference>
<gene>
    <name evidence="1" type="ORF">ACFQB0_00555</name>
</gene>
<protein>
    <recommendedName>
        <fullName evidence="3">Cyclic nucleotide-binding domain-containing protein</fullName>
    </recommendedName>
</protein>
<dbReference type="Proteomes" id="UP001596306">
    <property type="component" value="Unassembled WGS sequence"/>
</dbReference>
<name>A0ABW1VAN5_9MICO</name>
<sequence>MSTPTLTLSPRDRRSLRELILYARTSECGGDGESLISAQSIVLSDGRRAVIEEWLPGTFLYSGDESAYLVLSGRASVVYGDDGAVEYLLAGRSGRLMGGPAFCSVSEAMRLVRIVERRESECGEDDE</sequence>
<evidence type="ECO:0008006" key="3">
    <source>
        <dbReference type="Google" id="ProtNLM"/>
    </source>
</evidence>
<evidence type="ECO:0000313" key="2">
    <source>
        <dbReference type="Proteomes" id="UP001596306"/>
    </source>
</evidence>
<keyword evidence="2" id="KW-1185">Reference proteome</keyword>